<dbReference type="Proteomes" id="UP000182769">
    <property type="component" value="Unassembled WGS sequence"/>
</dbReference>
<dbReference type="EMBL" id="CYHG01000003">
    <property type="protein sequence ID" value="CUB03364.1"/>
    <property type="molecule type" value="Genomic_DNA"/>
</dbReference>
<keyword evidence="4" id="KW-0456">Lyase</keyword>
<accession>A0A0K6IJT6</accession>
<keyword evidence="2" id="KW-0479">Metal-binding</keyword>
<dbReference type="STRING" id="1137284.GCA_001418205_01214"/>
<organism evidence="6 7">
    <name type="scientific">Marinomonas fungiae</name>
    <dbReference type="NCBI Taxonomy" id="1137284"/>
    <lineage>
        <taxon>Bacteria</taxon>
        <taxon>Pseudomonadati</taxon>
        <taxon>Pseudomonadota</taxon>
        <taxon>Gammaproteobacteria</taxon>
        <taxon>Oceanospirillales</taxon>
        <taxon>Oceanospirillaceae</taxon>
        <taxon>Marinomonas</taxon>
    </lineage>
</organism>
<dbReference type="PANTHER" id="PTHR33337">
    <property type="entry name" value="GFA DOMAIN-CONTAINING PROTEIN"/>
    <property type="match status" value="1"/>
</dbReference>
<evidence type="ECO:0000256" key="2">
    <source>
        <dbReference type="ARBA" id="ARBA00022723"/>
    </source>
</evidence>
<dbReference type="OrthoDB" id="9786619at2"/>
<keyword evidence="3" id="KW-0862">Zinc</keyword>
<evidence type="ECO:0000313" key="7">
    <source>
        <dbReference type="Proteomes" id="UP000182769"/>
    </source>
</evidence>
<evidence type="ECO:0000256" key="1">
    <source>
        <dbReference type="ARBA" id="ARBA00005495"/>
    </source>
</evidence>
<keyword evidence="7" id="KW-1185">Reference proteome</keyword>
<dbReference type="SUPFAM" id="SSF51316">
    <property type="entry name" value="Mss4-like"/>
    <property type="match status" value="1"/>
</dbReference>
<comment type="similarity">
    <text evidence="1">Belongs to the Gfa family.</text>
</comment>
<evidence type="ECO:0000256" key="4">
    <source>
        <dbReference type="ARBA" id="ARBA00023239"/>
    </source>
</evidence>
<sequence>MDQTYRGSCLCGNVAFQLEGSFAKFYLCHCSRCRKTSGSAHCANLFAPGAKLTWLKGEKEVSFYHLPDTRFARSFCKTCGSMMPTDVNSGQLVVVPAGCLDSEVALKPQAHICCDSRANWDDGFEDVVCFSDMPS</sequence>
<dbReference type="AlphaFoldDB" id="A0A0K6IJT6"/>
<evidence type="ECO:0000256" key="3">
    <source>
        <dbReference type="ARBA" id="ARBA00022833"/>
    </source>
</evidence>
<feature type="domain" description="CENP-V/GFA" evidence="5">
    <location>
        <begin position="5"/>
        <end position="121"/>
    </location>
</feature>
<gene>
    <name evidence="6" type="ORF">Ga0061065_103215</name>
</gene>
<name>A0A0K6IJT6_9GAMM</name>
<dbReference type="InterPro" id="IPR011057">
    <property type="entry name" value="Mss4-like_sf"/>
</dbReference>
<dbReference type="InterPro" id="IPR006913">
    <property type="entry name" value="CENP-V/GFA"/>
</dbReference>
<dbReference type="GO" id="GO:0016846">
    <property type="term" value="F:carbon-sulfur lyase activity"/>
    <property type="evidence" value="ECO:0007669"/>
    <property type="project" value="InterPro"/>
</dbReference>
<dbReference type="Pfam" id="PF04828">
    <property type="entry name" value="GFA"/>
    <property type="match status" value="1"/>
</dbReference>
<evidence type="ECO:0000259" key="5">
    <source>
        <dbReference type="PROSITE" id="PS51891"/>
    </source>
</evidence>
<proteinExistence type="inferred from homology"/>
<dbReference type="PANTHER" id="PTHR33337:SF40">
    <property type="entry name" value="CENP-V_GFA DOMAIN-CONTAINING PROTEIN-RELATED"/>
    <property type="match status" value="1"/>
</dbReference>
<dbReference type="RefSeq" id="WP_055462323.1">
    <property type="nucleotide sequence ID" value="NZ_CYHG01000003.1"/>
</dbReference>
<reference evidence="7" key="1">
    <citation type="submission" date="2015-08" db="EMBL/GenBank/DDBJ databases">
        <authorList>
            <person name="Varghese N."/>
        </authorList>
    </citation>
    <scope>NUCLEOTIDE SEQUENCE [LARGE SCALE GENOMIC DNA]</scope>
    <source>
        <strain evidence="7">JCM 18476</strain>
    </source>
</reference>
<evidence type="ECO:0000313" key="6">
    <source>
        <dbReference type="EMBL" id="CUB03364.1"/>
    </source>
</evidence>
<dbReference type="Gene3D" id="3.90.1590.10">
    <property type="entry name" value="glutathione-dependent formaldehyde- activating enzyme (gfa)"/>
    <property type="match status" value="1"/>
</dbReference>
<dbReference type="PROSITE" id="PS51891">
    <property type="entry name" value="CENP_V_GFA"/>
    <property type="match status" value="1"/>
</dbReference>
<dbReference type="GO" id="GO:0046872">
    <property type="term" value="F:metal ion binding"/>
    <property type="evidence" value="ECO:0007669"/>
    <property type="project" value="UniProtKB-KW"/>
</dbReference>
<protein>
    <submittedName>
        <fullName evidence="6">Uncharacterized conserved protein</fullName>
    </submittedName>
</protein>